<organism evidence="3 4">
    <name type="scientific">Podarcis muralis</name>
    <name type="common">Wall lizard</name>
    <name type="synonym">Lacerta muralis</name>
    <dbReference type="NCBI Taxonomy" id="64176"/>
    <lineage>
        <taxon>Eukaryota</taxon>
        <taxon>Metazoa</taxon>
        <taxon>Chordata</taxon>
        <taxon>Craniata</taxon>
        <taxon>Vertebrata</taxon>
        <taxon>Euteleostomi</taxon>
        <taxon>Lepidosauria</taxon>
        <taxon>Squamata</taxon>
        <taxon>Bifurcata</taxon>
        <taxon>Unidentata</taxon>
        <taxon>Episquamata</taxon>
        <taxon>Laterata</taxon>
        <taxon>Lacertibaenia</taxon>
        <taxon>Lacertidae</taxon>
        <taxon>Podarcis</taxon>
    </lineage>
</organism>
<dbReference type="CDD" id="cd07987">
    <property type="entry name" value="LPLAT_MGAT-like"/>
    <property type="match status" value="1"/>
</dbReference>
<dbReference type="OMA" id="WFTHVLK"/>
<accession>A0A670I3M2</accession>
<name>A0A670I3M2_PODMU</name>
<dbReference type="Pfam" id="PF01553">
    <property type="entry name" value="Acyltransferase"/>
    <property type="match status" value="1"/>
</dbReference>
<dbReference type="Ensembl" id="ENSPMRT00000006426.1">
    <property type="protein sequence ID" value="ENSPMRP00000006042.1"/>
    <property type="gene ID" value="ENSPMRG00000004088.1"/>
</dbReference>
<evidence type="ECO:0000256" key="1">
    <source>
        <dbReference type="SAM" id="Phobius"/>
    </source>
</evidence>
<dbReference type="SMART" id="SM00563">
    <property type="entry name" value="PlsC"/>
    <property type="match status" value="1"/>
</dbReference>
<keyword evidence="4" id="KW-1185">Reference proteome</keyword>
<reference evidence="3" key="3">
    <citation type="submission" date="2025-09" db="UniProtKB">
        <authorList>
            <consortium name="Ensembl"/>
        </authorList>
    </citation>
    <scope>IDENTIFICATION</scope>
</reference>
<dbReference type="GO" id="GO:0016020">
    <property type="term" value="C:membrane"/>
    <property type="evidence" value="ECO:0007669"/>
    <property type="project" value="TreeGrafter"/>
</dbReference>
<keyword evidence="1" id="KW-0472">Membrane</keyword>
<sequence>MQEVSLCGQQLGEKTNVTSSEGVGAAFQVRRRQVTVRFSMDEIIAITPDVSGQENVAWFTHVLKNWIGFGYLGENASYMGYIFGLLLMFLMLSQAIYLSMFCMMYILSFLLYIYKKMNNIVQDTSTEAWVTPRRRLTSALDIIGKIWHGYEVIGTEHIPEGPAVIVYYHGAFVLDYMLFVARLYTLTGRHIYSVADNGLYLLPGVRPLLELFFCLKGNKDECVKFLKKGHLLGIAPGGLREGNFSDENYNLVWGKRTGFAQVALQAKVPIIPMFTQNLREGYRTYGKISLLKWLYEKTRIFILPIYGGFPVKFRTYIGEPIPYDPDITAKELAEKTKIALENIRNRYQERPGNILRALLERFDKYHKEN</sequence>
<keyword evidence="1" id="KW-1133">Transmembrane helix</keyword>
<reference evidence="3 4" key="1">
    <citation type="journal article" date="2019" name="Proc. Natl. Acad. Sci. U.S.A.">
        <title>Regulatory changes in pterin and carotenoid genes underlie balanced color polymorphisms in the wall lizard.</title>
        <authorList>
            <person name="Andrade P."/>
            <person name="Pinho C."/>
            <person name="Perez I de Lanuza G."/>
            <person name="Afonso S."/>
            <person name="Brejcha J."/>
            <person name="Rubin C.J."/>
            <person name="Wallerman O."/>
            <person name="Pereira P."/>
            <person name="Sabatino S.J."/>
            <person name="Bellati A."/>
            <person name="Pellitteri-Rosa D."/>
            <person name="Bosakova Z."/>
            <person name="Bunikis I."/>
            <person name="Carretero M.A."/>
            <person name="Feiner N."/>
            <person name="Marsik P."/>
            <person name="Pauperio F."/>
            <person name="Salvi D."/>
            <person name="Soler L."/>
            <person name="While G.M."/>
            <person name="Uller T."/>
            <person name="Font E."/>
            <person name="Andersson L."/>
            <person name="Carneiro M."/>
        </authorList>
    </citation>
    <scope>NUCLEOTIDE SEQUENCE</scope>
</reference>
<dbReference type="GO" id="GO:0016746">
    <property type="term" value="F:acyltransferase activity"/>
    <property type="evidence" value="ECO:0007669"/>
    <property type="project" value="InterPro"/>
</dbReference>
<evidence type="ECO:0000313" key="3">
    <source>
        <dbReference type="Ensembl" id="ENSPMRP00000006042.1"/>
    </source>
</evidence>
<evidence type="ECO:0000259" key="2">
    <source>
        <dbReference type="SMART" id="SM00563"/>
    </source>
</evidence>
<protein>
    <recommendedName>
        <fullName evidence="2">Phospholipid/glycerol acyltransferase domain-containing protein</fullName>
    </recommendedName>
</protein>
<evidence type="ECO:0000313" key="4">
    <source>
        <dbReference type="Proteomes" id="UP000472272"/>
    </source>
</evidence>
<dbReference type="GeneTree" id="ENSGT00390000011782"/>
<feature type="transmembrane region" description="Helical" evidence="1">
    <location>
        <begin position="81"/>
        <end position="114"/>
    </location>
</feature>
<dbReference type="PANTHER" id="PTHR22753">
    <property type="entry name" value="TRANSMEMBRANE PROTEIN 68"/>
    <property type="match status" value="1"/>
</dbReference>
<proteinExistence type="predicted"/>
<dbReference type="SUPFAM" id="SSF69593">
    <property type="entry name" value="Glycerol-3-phosphate (1)-acyltransferase"/>
    <property type="match status" value="1"/>
</dbReference>
<dbReference type="AlphaFoldDB" id="A0A670I3M2"/>
<dbReference type="PANTHER" id="PTHR22753:SF23">
    <property type="entry name" value="TRANSMEMBRANE PROTEIN 68"/>
    <property type="match status" value="1"/>
</dbReference>
<keyword evidence="1" id="KW-0812">Transmembrane</keyword>
<feature type="domain" description="Phospholipid/glycerol acyltransferase" evidence="2">
    <location>
        <begin position="163"/>
        <end position="278"/>
    </location>
</feature>
<dbReference type="InterPro" id="IPR002123">
    <property type="entry name" value="Plipid/glycerol_acylTrfase"/>
</dbReference>
<dbReference type="Proteomes" id="UP000472272">
    <property type="component" value="Chromosome 7"/>
</dbReference>
<reference evidence="3" key="2">
    <citation type="submission" date="2025-08" db="UniProtKB">
        <authorList>
            <consortium name="Ensembl"/>
        </authorList>
    </citation>
    <scope>IDENTIFICATION</scope>
</reference>